<accession>A0ABV0MZB6</accession>
<feature type="region of interest" description="Disordered" evidence="1">
    <location>
        <begin position="57"/>
        <end position="79"/>
    </location>
</feature>
<reference evidence="2 3" key="1">
    <citation type="submission" date="2021-06" db="EMBL/GenBank/DDBJ databases">
        <authorList>
            <person name="Palmer J.M."/>
        </authorList>
    </citation>
    <scope>NUCLEOTIDE SEQUENCE [LARGE SCALE GENOMIC DNA]</scope>
    <source>
        <strain evidence="2 3">GA_2019</strain>
        <tissue evidence="2">Muscle</tissue>
    </source>
</reference>
<dbReference type="EMBL" id="JAHRIO010020340">
    <property type="protein sequence ID" value="MEQ2164480.1"/>
    <property type="molecule type" value="Genomic_DNA"/>
</dbReference>
<evidence type="ECO:0008006" key="4">
    <source>
        <dbReference type="Google" id="ProtNLM"/>
    </source>
</evidence>
<feature type="compositionally biased region" description="Polar residues" evidence="1">
    <location>
        <begin position="66"/>
        <end position="79"/>
    </location>
</feature>
<evidence type="ECO:0000313" key="2">
    <source>
        <dbReference type="EMBL" id="MEQ2164480.1"/>
    </source>
</evidence>
<evidence type="ECO:0000313" key="3">
    <source>
        <dbReference type="Proteomes" id="UP001476798"/>
    </source>
</evidence>
<sequence length="79" mass="8502">MAQDGVAQVLLGIALQLIGIQQGALHFQNPFVSHTFPSAHNFPYNLSRILGVDTQEVGGQMRARRSSTSSPCGQQSVHV</sequence>
<comment type="caution">
    <text evidence="2">The sequence shown here is derived from an EMBL/GenBank/DDBJ whole genome shotgun (WGS) entry which is preliminary data.</text>
</comment>
<proteinExistence type="predicted"/>
<keyword evidence="3" id="KW-1185">Reference proteome</keyword>
<dbReference type="Proteomes" id="UP001476798">
    <property type="component" value="Unassembled WGS sequence"/>
</dbReference>
<gene>
    <name evidence="2" type="ORF">GOODEAATRI_007075</name>
</gene>
<name>A0ABV0MZB6_9TELE</name>
<organism evidence="2 3">
    <name type="scientific">Goodea atripinnis</name>
    <dbReference type="NCBI Taxonomy" id="208336"/>
    <lineage>
        <taxon>Eukaryota</taxon>
        <taxon>Metazoa</taxon>
        <taxon>Chordata</taxon>
        <taxon>Craniata</taxon>
        <taxon>Vertebrata</taxon>
        <taxon>Euteleostomi</taxon>
        <taxon>Actinopterygii</taxon>
        <taxon>Neopterygii</taxon>
        <taxon>Teleostei</taxon>
        <taxon>Neoteleostei</taxon>
        <taxon>Acanthomorphata</taxon>
        <taxon>Ovalentaria</taxon>
        <taxon>Atherinomorphae</taxon>
        <taxon>Cyprinodontiformes</taxon>
        <taxon>Goodeidae</taxon>
        <taxon>Goodea</taxon>
    </lineage>
</organism>
<protein>
    <recommendedName>
        <fullName evidence="4">Secreted protein</fullName>
    </recommendedName>
</protein>
<evidence type="ECO:0000256" key="1">
    <source>
        <dbReference type="SAM" id="MobiDB-lite"/>
    </source>
</evidence>